<keyword evidence="3" id="KW-1185">Reference proteome</keyword>
<dbReference type="Proteomes" id="UP000007264">
    <property type="component" value="Unassembled WGS sequence"/>
</dbReference>
<dbReference type="AlphaFoldDB" id="I0Z3G3"/>
<dbReference type="RefSeq" id="XP_005649726.1">
    <property type="nucleotide sequence ID" value="XM_005649669.1"/>
</dbReference>
<dbReference type="STRING" id="574566.I0Z3G3"/>
<evidence type="ECO:0000313" key="3">
    <source>
        <dbReference type="Proteomes" id="UP000007264"/>
    </source>
</evidence>
<protein>
    <recommendedName>
        <fullName evidence="4">Golgi to ER traffic protein 4</fullName>
    </recommendedName>
</protein>
<evidence type="ECO:0000313" key="2">
    <source>
        <dbReference type="EMBL" id="EIE25182.1"/>
    </source>
</evidence>
<organism evidence="2 3">
    <name type="scientific">Coccomyxa subellipsoidea (strain C-169)</name>
    <name type="common">Green microalga</name>
    <dbReference type="NCBI Taxonomy" id="574566"/>
    <lineage>
        <taxon>Eukaryota</taxon>
        <taxon>Viridiplantae</taxon>
        <taxon>Chlorophyta</taxon>
        <taxon>core chlorophytes</taxon>
        <taxon>Trebouxiophyceae</taxon>
        <taxon>Trebouxiophyceae incertae sedis</taxon>
        <taxon>Coccomyxaceae</taxon>
        <taxon>Coccomyxa</taxon>
        <taxon>Coccomyxa subellipsoidea</taxon>
    </lineage>
</organism>
<dbReference type="OrthoDB" id="10252405at2759"/>
<dbReference type="eggNOG" id="KOG3024">
    <property type="taxonomic scope" value="Eukaryota"/>
</dbReference>
<comment type="similarity">
    <text evidence="1">Belongs to the GET4 family.</text>
</comment>
<dbReference type="GO" id="GO:0045048">
    <property type="term" value="P:protein insertion into ER membrane"/>
    <property type="evidence" value="ECO:0007669"/>
    <property type="project" value="InterPro"/>
</dbReference>
<dbReference type="InterPro" id="IPR007317">
    <property type="entry name" value="GET4"/>
</dbReference>
<dbReference type="Gene3D" id="1.25.40.10">
    <property type="entry name" value="Tetratricopeptide repeat domain"/>
    <property type="match status" value="1"/>
</dbReference>
<accession>I0Z3G3</accession>
<reference evidence="2 3" key="1">
    <citation type="journal article" date="2012" name="Genome Biol.">
        <title>The genome of the polar eukaryotic microalga coccomyxa subellipsoidea reveals traits of cold adaptation.</title>
        <authorList>
            <person name="Blanc G."/>
            <person name="Agarkova I."/>
            <person name="Grimwood J."/>
            <person name="Kuo A."/>
            <person name="Brueggeman A."/>
            <person name="Dunigan D."/>
            <person name="Gurnon J."/>
            <person name="Ladunga I."/>
            <person name="Lindquist E."/>
            <person name="Lucas S."/>
            <person name="Pangilinan J."/>
            <person name="Proschold T."/>
            <person name="Salamov A."/>
            <person name="Schmutz J."/>
            <person name="Weeks D."/>
            <person name="Yamada T."/>
            <person name="Claverie J.M."/>
            <person name="Grigoriev I."/>
            <person name="Van Etten J."/>
            <person name="Lomsadze A."/>
            <person name="Borodovsky M."/>
        </authorList>
    </citation>
    <scope>NUCLEOTIDE SEQUENCE [LARGE SCALE GENOMIC DNA]</scope>
    <source>
        <strain evidence="2 3">C-169</strain>
    </source>
</reference>
<sequence>MSVNKILSRIENATTTEAAYEAQQMLKTVYHRLRSRKKLTESYDLLQQGARLQLKGDQLTCGSELALLLIHDLEADGFKLSELHRITDLLECIRKPYTESRDSPEIKEATKITSAAIRWVKKMGDEEAAKKLHSTLAALICKCQGAEGLLAASEHFSRGDDPAAFAAYLADVSSKGSHSEHDLILTRAVLQVLAVGRASQLDMQLAFARELMGGFSNRTASAAASISTPLTHFLEFLLQALDGRSLSLLELLQKEYSHSLARDPDLGEMLETVKQTYFPSMGGQGMSSLLGNIFQMISTAEPPA</sequence>
<comment type="caution">
    <text evidence="2">The sequence shown here is derived from an EMBL/GenBank/DDBJ whole genome shotgun (WGS) entry which is preliminary data.</text>
</comment>
<dbReference type="GO" id="GO:0005829">
    <property type="term" value="C:cytosol"/>
    <property type="evidence" value="ECO:0007669"/>
    <property type="project" value="TreeGrafter"/>
</dbReference>
<gene>
    <name evidence="2" type="ORF">COCSUDRAFT_65140</name>
</gene>
<dbReference type="KEGG" id="csl:COCSUDRAFT_65140"/>
<name>I0Z3G3_COCSC</name>
<dbReference type="Pfam" id="PF04190">
    <property type="entry name" value="GET4"/>
    <property type="match status" value="1"/>
</dbReference>
<dbReference type="PANTHER" id="PTHR12875:SF0">
    <property type="entry name" value="GOLGI TO ER TRAFFIC PROTEIN 4 HOMOLOG"/>
    <property type="match status" value="1"/>
</dbReference>
<evidence type="ECO:0000256" key="1">
    <source>
        <dbReference type="ARBA" id="ARBA00005351"/>
    </source>
</evidence>
<dbReference type="PANTHER" id="PTHR12875">
    <property type="entry name" value="GOLGI TO ER TRAFFIC PROTEIN 4 HOMOLOG"/>
    <property type="match status" value="1"/>
</dbReference>
<evidence type="ECO:0008006" key="4">
    <source>
        <dbReference type="Google" id="ProtNLM"/>
    </source>
</evidence>
<dbReference type="GeneID" id="17043184"/>
<proteinExistence type="inferred from homology"/>
<dbReference type="EMBL" id="AGSI01000004">
    <property type="protein sequence ID" value="EIE25182.1"/>
    <property type="molecule type" value="Genomic_DNA"/>
</dbReference>
<dbReference type="InterPro" id="IPR011990">
    <property type="entry name" value="TPR-like_helical_dom_sf"/>
</dbReference>